<accession>Q7WT36</accession>
<dbReference type="PROSITE" id="PS50110">
    <property type="entry name" value="RESPONSE_REGULATORY"/>
    <property type="match status" value="1"/>
</dbReference>
<evidence type="ECO:0000256" key="3">
    <source>
        <dbReference type="ARBA" id="ARBA00023015"/>
    </source>
</evidence>
<dbReference type="InterPro" id="IPR001789">
    <property type="entry name" value="Sig_transdc_resp-reg_receiver"/>
</dbReference>
<keyword evidence="4 7" id="KW-0238">DNA-binding</keyword>
<feature type="domain" description="OmpR/PhoB-type" evidence="9">
    <location>
        <begin position="125"/>
        <end position="225"/>
    </location>
</feature>
<keyword evidence="3" id="KW-0805">Transcription regulation</keyword>
<evidence type="ECO:0000256" key="6">
    <source>
        <dbReference type="PROSITE-ProRule" id="PRU00169"/>
    </source>
</evidence>
<dbReference type="EMBL" id="AB103463">
    <property type="protein sequence ID" value="BAC79018.1"/>
    <property type="molecule type" value="Genomic_DNA"/>
</dbReference>
<dbReference type="GO" id="GO:0000156">
    <property type="term" value="F:phosphorelay response regulator activity"/>
    <property type="evidence" value="ECO:0007669"/>
    <property type="project" value="TreeGrafter"/>
</dbReference>
<dbReference type="SMART" id="SM00862">
    <property type="entry name" value="Trans_reg_C"/>
    <property type="match status" value="1"/>
</dbReference>
<feature type="modified residue" description="4-aspartylphosphate" evidence="6">
    <location>
        <position position="49"/>
    </location>
</feature>
<evidence type="ECO:0000256" key="1">
    <source>
        <dbReference type="ARBA" id="ARBA00022553"/>
    </source>
</evidence>
<organism evidence="10">
    <name type="scientific">Streptomyces sp. AM-7161</name>
    <dbReference type="NCBI Taxonomy" id="221710"/>
    <lineage>
        <taxon>Bacteria</taxon>
        <taxon>Bacillati</taxon>
        <taxon>Actinomycetota</taxon>
        <taxon>Actinomycetes</taxon>
        <taxon>Kitasatosporales</taxon>
        <taxon>Streptomycetaceae</taxon>
        <taxon>Streptomyces</taxon>
    </lineage>
</organism>
<dbReference type="GO" id="GO:0005829">
    <property type="term" value="C:cytosol"/>
    <property type="evidence" value="ECO:0007669"/>
    <property type="project" value="TreeGrafter"/>
</dbReference>
<dbReference type="Pfam" id="PF00486">
    <property type="entry name" value="Trans_reg_C"/>
    <property type="match status" value="1"/>
</dbReference>
<keyword evidence="2" id="KW-0902">Two-component regulatory system</keyword>
<keyword evidence="5" id="KW-0804">Transcription</keyword>
<evidence type="ECO:0000256" key="5">
    <source>
        <dbReference type="ARBA" id="ARBA00023163"/>
    </source>
</evidence>
<dbReference type="SUPFAM" id="SSF52172">
    <property type="entry name" value="CheY-like"/>
    <property type="match status" value="1"/>
</dbReference>
<dbReference type="InterPro" id="IPR001867">
    <property type="entry name" value="OmpR/PhoB-type_DNA-bd"/>
</dbReference>
<dbReference type="Gene3D" id="1.10.10.10">
    <property type="entry name" value="Winged helix-like DNA-binding domain superfamily/Winged helix DNA-binding domain"/>
    <property type="match status" value="1"/>
</dbReference>
<dbReference type="PANTHER" id="PTHR48111:SF21">
    <property type="entry name" value="DNA-BINDING DUAL MASTER TRANSCRIPTIONAL REGULATOR RPAA"/>
    <property type="match status" value="1"/>
</dbReference>
<protein>
    <submittedName>
        <fullName evidence="10">Repressor-response regulator</fullName>
    </submittedName>
</protein>
<dbReference type="PROSITE" id="PS51755">
    <property type="entry name" value="OMPR_PHOB"/>
    <property type="match status" value="1"/>
</dbReference>
<dbReference type="PANTHER" id="PTHR48111">
    <property type="entry name" value="REGULATOR OF RPOS"/>
    <property type="match status" value="1"/>
</dbReference>
<evidence type="ECO:0000259" key="9">
    <source>
        <dbReference type="PROSITE" id="PS51755"/>
    </source>
</evidence>
<dbReference type="InterPro" id="IPR011006">
    <property type="entry name" value="CheY-like_superfamily"/>
</dbReference>
<dbReference type="InterPro" id="IPR036388">
    <property type="entry name" value="WH-like_DNA-bd_sf"/>
</dbReference>
<gene>
    <name evidence="10" type="primary">med-ORF30</name>
</gene>
<dbReference type="Gene3D" id="3.40.50.2300">
    <property type="match status" value="1"/>
</dbReference>
<dbReference type="Pfam" id="PF00072">
    <property type="entry name" value="Response_reg"/>
    <property type="match status" value="1"/>
</dbReference>
<keyword evidence="1 6" id="KW-0597">Phosphoprotein</keyword>
<dbReference type="GO" id="GO:0000976">
    <property type="term" value="F:transcription cis-regulatory region binding"/>
    <property type="evidence" value="ECO:0007669"/>
    <property type="project" value="TreeGrafter"/>
</dbReference>
<dbReference type="CDD" id="cd00383">
    <property type="entry name" value="trans_reg_C"/>
    <property type="match status" value="1"/>
</dbReference>
<evidence type="ECO:0000259" key="8">
    <source>
        <dbReference type="PROSITE" id="PS50110"/>
    </source>
</evidence>
<evidence type="ECO:0000313" key="10">
    <source>
        <dbReference type="EMBL" id="BAC79018.1"/>
    </source>
</evidence>
<reference evidence="10" key="1">
    <citation type="journal article" date="2003" name="Microbiology (Mosc.)">
        <title>Cloning, sequencing and heterologous expression of the medermycin biosynthetic gene cluster of Streptomyces sp. AM-7161: towards comparative analysis of the benzoisochromanequione gene clusters.</title>
        <authorList>
            <person name="Ichinose K."/>
            <person name="Ozawa M."/>
            <person name="Itou K."/>
            <person name="Kunieda K."/>
            <person name="Ebizuka Y."/>
        </authorList>
    </citation>
    <scope>NUCLEOTIDE SEQUENCE</scope>
    <source>
        <strain evidence="10">AM-7161</strain>
    </source>
</reference>
<evidence type="ECO:0000256" key="7">
    <source>
        <dbReference type="PROSITE-ProRule" id="PRU01091"/>
    </source>
</evidence>
<evidence type="ECO:0000256" key="2">
    <source>
        <dbReference type="ARBA" id="ARBA00023012"/>
    </source>
</evidence>
<dbReference type="InterPro" id="IPR039420">
    <property type="entry name" value="WalR-like"/>
</dbReference>
<feature type="domain" description="Response regulatory" evidence="8">
    <location>
        <begin position="2"/>
        <end position="113"/>
    </location>
</feature>
<feature type="DNA-binding region" description="OmpR/PhoB-type" evidence="7">
    <location>
        <begin position="125"/>
        <end position="225"/>
    </location>
</feature>
<dbReference type="GO" id="GO:0006355">
    <property type="term" value="P:regulation of DNA-templated transcription"/>
    <property type="evidence" value="ECO:0007669"/>
    <property type="project" value="InterPro"/>
</dbReference>
<dbReference type="AlphaFoldDB" id="Q7WT36"/>
<dbReference type="GO" id="GO:0032993">
    <property type="term" value="C:protein-DNA complex"/>
    <property type="evidence" value="ECO:0007669"/>
    <property type="project" value="TreeGrafter"/>
</dbReference>
<proteinExistence type="predicted"/>
<evidence type="ECO:0000256" key="4">
    <source>
        <dbReference type="ARBA" id="ARBA00023125"/>
    </source>
</evidence>
<dbReference type="Gene3D" id="6.10.250.690">
    <property type="match status" value="1"/>
</dbReference>
<name>Q7WT36_9ACTN</name>
<dbReference type="SMART" id="SM00448">
    <property type="entry name" value="REC"/>
    <property type="match status" value="1"/>
</dbReference>
<sequence>MRVLVVEDERDQAESLIDGLRRHGHDTIVAGSGAEALDAFENADLVLLDLGLPDIDGIEVCRRMRAAGDTPIISFAGESAELDRILGLQAGSDDCLERPYSFRELMARIDAVMRRVGARIGGQRRPTLSRGGLSLDSESREVVLDGRPIPLTRKEFDLLHYLASRPGVVVSRQRLMIDVWGHPADVGLSAQASRTIDTHVSSMRSKLRESGWILTVRGVGFRFRQD</sequence>